<dbReference type="InterPro" id="IPR036291">
    <property type="entry name" value="NAD(P)-bd_dom_sf"/>
</dbReference>
<dbReference type="Pfam" id="PF13727">
    <property type="entry name" value="CoA_binding_3"/>
    <property type="match status" value="1"/>
</dbReference>
<gene>
    <name evidence="5" type="ORF">J1C48_10690</name>
</gene>
<protein>
    <submittedName>
        <fullName evidence="5">Polysaccharide biosynthesis protein</fullName>
    </submittedName>
</protein>
<accession>A0A939G0Z0</accession>
<sequence>MLLLYGAVATSRLLSGPSTQPWPPQLGRHEVLAYLKRRIRQRLAAVIGHSKLYTADIAAAALAYTLAVIVRIGIDGHIAQPLSTAHIAVFGPYFVLCAAILFPATCLYSRNWRYATVSDLFGVARAALVVTLAFVGVLFALDGVAGFPRSIVVIALLLLMPMLVALRLRSKVEEMRSFAPNRRAVVEDEKDLIPVLLIGADDGADIYLRALQRDDSSRHRPVGILCKDAPQGSNLRGVPVLGTPGDFSAVLADLEQRDMRPRQIVVTNPVAGLTDPQIKRVMETSDRLGIAVSRPAPAVELRSGKSTGAMELRPIELTDLLERPQAALDKEALRRMIEGRRVVVTGAGGSIGSELTLQIASFAPTEIVLIESTEFNLYQIDLDLSEKYPAQKRVPYLCNVRDRARLDAVFSAHRPELVFHAAALKHVPMVELNPCEGILTNAIGTMNVAEATRRYGALAMVQISTDKVVNATSMMGATKRLAELYCQALDLSQKGSERPTRFMTVRFGNVLGSSGSLIPLFQRQLARGGPLTITDLEMKRFFMTIREAVELTLQASAHGLERQLGQGEIFVLDMGEPIKIVDMARRMIRLAGLRPDIDVKIKVVGRRPGEKLFEELFDEDEERVASAVPGVLGAVPTPVPLDDLRQALQGLELLARGGSAETARDRIAGLLPGYQAEPAAPSQSGAMHLPQTDWPQAGSASAVA</sequence>
<feature type="transmembrane region" description="Helical" evidence="3">
    <location>
        <begin position="86"/>
        <end position="108"/>
    </location>
</feature>
<dbReference type="PANTHER" id="PTHR43318:SF1">
    <property type="entry name" value="POLYSACCHARIDE BIOSYNTHESIS PROTEIN EPSC-RELATED"/>
    <property type="match status" value="1"/>
</dbReference>
<dbReference type="AlphaFoldDB" id="A0A939G0Z0"/>
<feature type="domain" description="Polysaccharide biosynthesis protein CapD-like" evidence="4">
    <location>
        <begin position="342"/>
        <end position="629"/>
    </location>
</feature>
<dbReference type="InterPro" id="IPR051203">
    <property type="entry name" value="Polysaccharide_Synthase-Rel"/>
</dbReference>
<evidence type="ECO:0000313" key="5">
    <source>
        <dbReference type="EMBL" id="MBO0663044.1"/>
    </source>
</evidence>
<proteinExistence type="inferred from homology"/>
<evidence type="ECO:0000256" key="1">
    <source>
        <dbReference type="ARBA" id="ARBA00007430"/>
    </source>
</evidence>
<feature type="region of interest" description="Disordered" evidence="2">
    <location>
        <begin position="678"/>
        <end position="704"/>
    </location>
</feature>
<dbReference type="PANTHER" id="PTHR43318">
    <property type="entry name" value="UDP-N-ACETYLGLUCOSAMINE 4,6-DEHYDRATASE"/>
    <property type="match status" value="1"/>
</dbReference>
<reference evidence="5" key="1">
    <citation type="submission" date="2021-03" db="EMBL/GenBank/DDBJ databases">
        <title>Whole genome sequence of Jiella sp. CQZ9-1.</title>
        <authorList>
            <person name="Tuo L."/>
        </authorList>
    </citation>
    <scope>NUCLEOTIDE SEQUENCE</scope>
    <source>
        <strain evidence="5">CQZ9-1</strain>
    </source>
</reference>
<name>A0A939G0Z0_9HYPH</name>
<keyword evidence="3" id="KW-0812">Transmembrane</keyword>
<evidence type="ECO:0000313" key="6">
    <source>
        <dbReference type="Proteomes" id="UP000664122"/>
    </source>
</evidence>
<evidence type="ECO:0000256" key="3">
    <source>
        <dbReference type="SAM" id="Phobius"/>
    </source>
</evidence>
<dbReference type="SUPFAM" id="SSF51735">
    <property type="entry name" value="NAD(P)-binding Rossmann-fold domains"/>
    <property type="match status" value="1"/>
</dbReference>
<dbReference type="Gene3D" id="3.40.50.720">
    <property type="entry name" value="NAD(P)-binding Rossmann-like Domain"/>
    <property type="match status" value="2"/>
</dbReference>
<organism evidence="5 6">
    <name type="scientific">Jiella flava</name>
    <dbReference type="NCBI Taxonomy" id="2816857"/>
    <lineage>
        <taxon>Bacteria</taxon>
        <taxon>Pseudomonadati</taxon>
        <taxon>Pseudomonadota</taxon>
        <taxon>Alphaproteobacteria</taxon>
        <taxon>Hyphomicrobiales</taxon>
        <taxon>Aurantimonadaceae</taxon>
        <taxon>Jiella</taxon>
    </lineage>
</organism>
<keyword evidence="3" id="KW-0472">Membrane</keyword>
<keyword evidence="6" id="KW-1185">Reference proteome</keyword>
<evidence type="ECO:0000256" key="2">
    <source>
        <dbReference type="SAM" id="MobiDB-lite"/>
    </source>
</evidence>
<feature type="transmembrane region" description="Helical" evidence="3">
    <location>
        <begin position="147"/>
        <end position="166"/>
    </location>
</feature>
<dbReference type="InterPro" id="IPR003869">
    <property type="entry name" value="Polysac_CapD-like"/>
</dbReference>
<keyword evidence="3" id="KW-1133">Transmembrane helix</keyword>
<dbReference type="CDD" id="cd05237">
    <property type="entry name" value="UDP_invert_4-6DH_SDR_e"/>
    <property type="match status" value="1"/>
</dbReference>
<comment type="caution">
    <text evidence="5">The sequence shown here is derived from an EMBL/GenBank/DDBJ whole genome shotgun (WGS) entry which is preliminary data.</text>
</comment>
<comment type="similarity">
    <text evidence="1">Belongs to the polysaccharide synthase family.</text>
</comment>
<dbReference type="EMBL" id="JAFMPP010000008">
    <property type="protein sequence ID" value="MBO0663044.1"/>
    <property type="molecule type" value="Genomic_DNA"/>
</dbReference>
<feature type="transmembrane region" description="Helical" evidence="3">
    <location>
        <begin position="120"/>
        <end position="141"/>
    </location>
</feature>
<dbReference type="Pfam" id="PF02719">
    <property type="entry name" value="Polysacc_synt_2"/>
    <property type="match status" value="1"/>
</dbReference>
<dbReference type="Proteomes" id="UP000664122">
    <property type="component" value="Unassembled WGS sequence"/>
</dbReference>
<feature type="transmembrane region" description="Helical" evidence="3">
    <location>
        <begin position="52"/>
        <end position="74"/>
    </location>
</feature>
<evidence type="ECO:0000259" key="4">
    <source>
        <dbReference type="Pfam" id="PF02719"/>
    </source>
</evidence>